<evidence type="ECO:0000256" key="6">
    <source>
        <dbReference type="SAM" id="Phobius"/>
    </source>
</evidence>
<feature type="domain" description="Carboxylesterase type B" evidence="7">
    <location>
        <begin position="98"/>
        <end position="614"/>
    </location>
</feature>
<dbReference type="InterPro" id="IPR002018">
    <property type="entry name" value="CarbesteraseB"/>
</dbReference>
<evidence type="ECO:0000256" key="4">
    <source>
        <dbReference type="ARBA" id="ARBA00023180"/>
    </source>
</evidence>
<dbReference type="Gene3D" id="3.40.50.1820">
    <property type="entry name" value="alpha/beta hydrolase"/>
    <property type="match status" value="1"/>
</dbReference>
<keyword evidence="6" id="KW-1133">Transmembrane helix</keyword>
<evidence type="ECO:0000256" key="5">
    <source>
        <dbReference type="SAM" id="MobiDB-lite"/>
    </source>
</evidence>
<evidence type="ECO:0000259" key="7">
    <source>
        <dbReference type="Pfam" id="PF00135"/>
    </source>
</evidence>
<protein>
    <recommendedName>
        <fullName evidence="7">Carboxylesterase type B domain-containing protein</fullName>
    </recommendedName>
</protein>
<keyword evidence="2" id="KW-0719">Serine esterase</keyword>
<dbReference type="InterPro" id="IPR029058">
    <property type="entry name" value="AB_hydrolase_fold"/>
</dbReference>
<evidence type="ECO:0000256" key="3">
    <source>
        <dbReference type="ARBA" id="ARBA00022801"/>
    </source>
</evidence>
<comment type="caution">
    <text evidence="8">The sequence shown here is derived from an EMBL/GenBank/DDBJ whole genome shotgun (WGS) entry which is preliminary data.</text>
</comment>
<keyword evidence="6" id="KW-0472">Membrane</keyword>
<name>A0AAE1Q5M5_9EUCA</name>
<gene>
    <name evidence="8" type="ORF">Pmani_008771</name>
</gene>
<keyword evidence="3" id="KW-0378">Hydrolase</keyword>
<proteinExistence type="inferred from homology"/>
<keyword evidence="6" id="KW-0812">Transmembrane</keyword>
<dbReference type="EMBL" id="JAWZYT010000675">
    <property type="protein sequence ID" value="KAK4320356.1"/>
    <property type="molecule type" value="Genomic_DNA"/>
</dbReference>
<keyword evidence="9" id="KW-1185">Reference proteome</keyword>
<keyword evidence="4" id="KW-0325">Glycoprotein</keyword>
<feature type="region of interest" description="Disordered" evidence="5">
    <location>
        <begin position="692"/>
        <end position="713"/>
    </location>
</feature>
<organism evidence="8 9">
    <name type="scientific">Petrolisthes manimaculis</name>
    <dbReference type="NCBI Taxonomy" id="1843537"/>
    <lineage>
        <taxon>Eukaryota</taxon>
        <taxon>Metazoa</taxon>
        <taxon>Ecdysozoa</taxon>
        <taxon>Arthropoda</taxon>
        <taxon>Crustacea</taxon>
        <taxon>Multicrustacea</taxon>
        <taxon>Malacostraca</taxon>
        <taxon>Eumalacostraca</taxon>
        <taxon>Eucarida</taxon>
        <taxon>Decapoda</taxon>
        <taxon>Pleocyemata</taxon>
        <taxon>Anomura</taxon>
        <taxon>Galatheoidea</taxon>
        <taxon>Porcellanidae</taxon>
        <taxon>Petrolisthes</taxon>
    </lineage>
</organism>
<evidence type="ECO:0000256" key="2">
    <source>
        <dbReference type="ARBA" id="ARBA00022487"/>
    </source>
</evidence>
<dbReference type="PANTHER" id="PTHR43142:SF1">
    <property type="entry name" value="CARBOXYLIC ESTER HYDROLASE"/>
    <property type="match status" value="1"/>
</dbReference>
<evidence type="ECO:0000313" key="8">
    <source>
        <dbReference type="EMBL" id="KAK4320356.1"/>
    </source>
</evidence>
<dbReference type="SUPFAM" id="SSF53474">
    <property type="entry name" value="alpha/beta-Hydrolases"/>
    <property type="match status" value="1"/>
</dbReference>
<dbReference type="PROSITE" id="PS00941">
    <property type="entry name" value="CARBOXYLESTERASE_B_2"/>
    <property type="match status" value="1"/>
</dbReference>
<dbReference type="PANTHER" id="PTHR43142">
    <property type="entry name" value="CARBOXYLIC ESTER HYDROLASE"/>
    <property type="match status" value="1"/>
</dbReference>
<dbReference type="AlphaFoldDB" id="A0AAE1Q5M5"/>
<reference evidence="8" key="1">
    <citation type="submission" date="2023-11" db="EMBL/GenBank/DDBJ databases">
        <title>Genome assemblies of two species of porcelain crab, Petrolisthes cinctipes and Petrolisthes manimaculis (Anomura: Porcellanidae).</title>
        <authorList>
            <person name="Angst P."/>
        </authorList>
    </citation>
    <scope>NUCLEOTIDE SEQUENCE</scope>
    <source>
        <strain evidence="8">PB745_02</strain>
        <tissue evidence="8">Gill</tissue>
    </source>
</reference>
<dbReference type="GO" id="GO:0052689">
    <property type="term" value="F:carboxylic ester hydrolase activity"/>
    <property type="evidence" value="ECO:0007669"/>
    <property type="project" value="UniProtKB-KW"/>
</dbReference>
<comment type="similarity">
    <text evidence="1">Belongs to the type-B carboxylesterase/lipase family.</text>
</comment>
<accession>A0AAE1Q5M5</accession>
<dbReference type="Pfam" id="PF00135">
    <property type="entry name" value="COesterase"/>
    <property type="match status" value="1"/>
</dbReference>
<dbReference type="Proteomes" id="UP001292094">
    <property type="component" value="Unassembled WGS sequence"/>
</dbReference>
<dbReference type="InterPro" id="IPR019819">
    <property type="entry name" value="Carboxylesterase_B_CS"/>
</dbReference>
<sequence length="713" mass="78018">MILTGAEVPDGIALVNGATSRVIMPGLHNDMIESAGAGVCAADEVMCVHVSIPNCSTSENIYILQLKDFVGLQQCCLRYLNFVPGKRSEEKTSEEYQSAQVQTTLGLIYGTQEFTDQPRPFFAFRGIPYAQPPVGGLRWSTPQKTEQGSVFPENRYLDATRYQSPCPQYDYLSGRVVGEEDCLYLNVFTPILPTHSPVKLPVLVYLDGVMFVEGTAANLGPHHLLRHDIVLVTANYRLGALGFLSTREKTLAGNYGALDQVAILNWVQQYVRQFAGDPTRVTLAGHSSAASLVHLHTLSPLSIELFTGAVMMSGGGNCVWSVAESPEIATYTLAAQLSCPTTSTNTMLLCLRSKSASDIVKAQTKMLRYKYWPVWFRPVVDGGLRQPAFLPDHIDVLSVYPSLRPPRPVLVGGVPHEGILFALGTIVYSEGGKSAREVYNEAVRYTITSIWPNTTSSEAVADAVTSFYYTSKATESLDTLVEQMSETFTDLLFTSCIWDAAADLASTSTSPVYTSLVSPGVAALNRASEGIGIRSPVIHAGISHGHDLNLIFTHQHKMKLSTPDHRMSTYLTSTLASFVHTGSPQSVQTSSSVPVWSPIQPGQPVCYYKLSLKPPLGISSTPYRNNERNLWRQTLRYVDTATVMSYAFSVVTWVLVGLLVLVVVLVLVFVVMLRAARRDQYPGNSSLTFRSRMSRNPSATSSSFSDEVTRGMS</sequence>
<evidence type="ECO:0000313" key="9">
    <source>
        <dbReference type="Proteomes" id="UP001292094"/>
    </source>
</evidence>
<feature type="transmembrane region" description="Helical" evidence="6">
    <location>
        <begin position="646"/>
        <end position="673"/>
    </location>
</feature>
<evidence type="ECO:0000256" key="1">
    <source>
        <dbReference type="ARBA" id="ARBA00005964"/>
    </source>
</evidence>